<feature type="transmembrane region" description="Helical" evidence="4">
    <location>
        <begin position="353"/>
        <end position="373"/>
    </location>
</feature>
<reference evidence="6" key="1">
    <citation type="journal article" date="2015" name="BMC Genomics">
        <title>Transcriptional response of Atlantic salmon families to Piscirickettsia salmonis infection highlights the relevance of the iron-deprivation defence system.</title>
        <authorList>
            <person name="Pulgar R."/>
            <person name="Hodar C."/>
            <person name="Travisany D."/>
            <person name="Zuniga A."/>
            <person name="Dominguez C."/>
            <person name="Maass A."/>
            <person name="Gonzalez M."/>
            <person name="Cambiazo V."/>
        </authorList>
    </citation>
    <scope>NUCLEOTIDE SEQUENCE</scope>
    <source>
        <strain evidence="6">LF-89</strain>
    </source>
</reference>
<evidence type="ECO:0000256" key="3">
    <source>
        <dbReference type="ARBA" id="ARBA00023136"/>
    </source>
</evidence>
<evidence type="ECO:0000256" key="2">
    <source>
        <dbReference type="ARBA" id="ARBA00022989"/>
    </source>
</evidence>
<feature type="transmembrane region" description="Helical" evidence="4">
    <location>
        <begin position="379"/>
        <end position="398"/>
    </location>
</feature>
<feature type="transmembrane region" description="Helical" evidence="4">
    <location>
        <begin position="47"/>
        <end position="66"/>
    </location>
</feature>
<organism evidence="6">
    <name type="scientific">Piscirickettsia salmonis LF-89 = ATCC VR-1361</name>
    <dbReference type="NCBI Taxonomy" id="1227812"/>
    <lineage>
        <taxon>Bacteria</taxon>
        <taxon>Pseudomonadati</taxon>
        <taxon>Pseudomonadota</taxon>
        <taxon>Gammaproteobacteria</taxon>
        <taxon>Thiotrichales</taxon>
        <taxon>Piscirickettsiaceae</taxon>
        <taxon>Piscirickettsia</taxon>
    </lineage>
</organism>
<dbReference type="AlphaFoldDB" id="A0A075FGJ9"/>
<dbReference type="PROSITE" id="PS50850">
    <property type="entry name" value="MFS"/>
    <property type="match status" value="1"/>
</dbReference>
<evidence type="ECO:0000259" key="5">
    <source>
        <dbReference type="PROSITE" id="PS50850"/>
    </source>
</evidence>
<dbReference type="InterPro" id="IPR011701">
    <property type="entry name" value="MFS"/>
</dbReference>
<feature type="transmembrane region" description="Helical" evidence="4">
    <location>
        <begin position="12"/>
        <end position="35"/>
    </location>
</feature>
<dbReference type="PANTHER" id="PTHR23546">
    <property type="entry name" value="TRANSPORT PROTEIN"/>
    <property type="match status" value="1"/>
</dbReference>
<keyword evidence="2 4" id="KW-1133">Transmembrane helix</keyword>
<dbReference type="SUPFAM" id="SSF103473">
    <property type="entry name" value="MFS general substrate transporter"/>
    <property type="match status" value="1"/>
</dbReference>
<gene>
    <name evidence="6" type="primary">pvsC</name>
</gene>
<sequence>MATLIMKKSTLFSVILCHFIAASATLGIAPFFSIILDKNFQLSHSPLVGFLYVLPTLLTAIASPFWGKISDKINKKSALLRAQLGLSISFLIVAFSSGYLSLFILSLCLQGLLGGTLAAANAYLATTSHRQQLSQLLNLTQFSARAAFLIAQYLLVFLINLFSPLSVYFLLALITFISAIIIYFYVPKDKDKDKNKNYDHDKITPNSKPQSIDAAINILPYYCLLAASFVFNFSTVISFPYFITLLQAHFNVHSGLILGLLFGLPHAVYLISIFSLQKYRQQPSQQPWIFTGALILLAFSLYWQCVTTGFFTLIILRIVMGAAITLGFISLNRMIATLKLQQQEGKVFGWLDSISKWAGVCAGLIAGFSYQFLGITAPFIISSFILLIAAFSLIIYLCKRQYTVTRSYHAKS</sequence>
<dbReference type="Gene3D" id="1.20.1250.20">
    <property type="entry name" value="MFS general substrate transporter like domains"/>
    <property type="match status" value="1"/>
</dbReference>
<dbReference type="EMBL" id="KJ804221">
    <property type="protein sequence ID" value="AIE90163.1"/>
    <property type="molecule type" value="Genomic_DNA"/>
</dbReference>
<keyword evidence="3 4" id="KW-0472">Membrane</keyword>
<proteinExistence type="predicted"/>
<dbReference type="GO" id="GO:0022857">
    <property type="term" value="F:transmembrane transporter activity"/>
    <property type="evidence" value="ECO:0007669"/>
    <property type="project" value="InterPro"/>
</dbReference>
<accession>A0A075FGJ9</accession>
<feature type="domain" description="Major facilitator superfamily (MFS) profile" evidence="5">
    <location>
        <begin position="10"/>
        <end position="401"/>
    </location>
</feature>
<feature type="transmembrane region" description="Helical" evidence="4">
    <location>
        <begin position="102"/>
        <end position="124"/>
    </location>
</feature>
<feature type="transmembrane region" description="Helical" evidence="4">
    <location>
        <begin position="78"/>
        <end position="96"/>
    </location>
</feature>
<feature type="transmembrane region" description="Helical" evidence="4">
    <location>
        <begin position="218"/>
        <end position="243"/>
    </location>
</feature>
<feature type="transmembrane region" description="Helical" evidence="4">
    <location>
        <begin position="310"/>
        <end position="332"/>
    </location>
</feature>
<evidence type="ECO:0000256" key="4">
    <source>
        <dbReference type="SAM" id="Phobius"/>
    </source>
</evidence>
<keyword evidence="1 4" id="KW-0812">Transmembrane</keyword>
<protein>
    <submittedName>
        <fullName evidence="6">Siderophore carboxylate membrane-spanning transport protein</fullName>
    </submittedName>
</protein>
<dbReference type="Pfam" id="PF07690">
    <property type="entry name" value="MFS_1"/>
    <property type="match status" value="1"/>
</dbReference>
<dbReference type="PANTHER" id="PTHR23546:SF1">
    <property type="entry name" value="MEMBRANE PROTEIN"/>
    <property type="match status" value="1"/>
</dbReference>
<evidence type="ECO:0000256" key="1">
    <source>
        <dbReference type="ARBA" id="ARBA00022692"/>
    </source>
</evidence>
<feature type="transmembrane region" description="Helical" evidence="4">
    <location>
        <begin position="165"/>
        <end position="186"/>
    </location>
</feature>
<feature type="transmembrane region" description="Helical" evidence="4">
    <location>
        <begin position="136"/>
        <end position="159"/>
    </location>
</feature>
<feature type="transmembrane region" description="Helical" evidence="4">
    <location>
        <begin position="288"/>
        <end position="304"/>
    </location>
</feature>
<dbReference type="InterPro" id="IPR036259">
    <property type="entry name" value="MFS_trans_sf"/>
</dbReference>
<feature type="transmembrane region" description="Helical" evidence="4">
    <location>
        <begin position="255"/>
        <end position="276"/>
    </location>
</feature>
<name>A0A075FGJ9_PISSA</name>
<evidence type="ECO:0000313" key="6">
    <source>
        <dbReference type="EMBL" id="AIE90163.1"/>
    </source>
</evidence>
<dbReference type="InterPro" id="IPR020846">
    <property type="entry name" value="MFS_dom"/>
</dbReference>